<reference evidence="3" key="1">
    <citation type="submission" date="2017-09" db="EMBL/GenBank/DDBJ databases">
        <title>Depth-based differentiation of microbial function through sediment-hosted aquifers and enrichment of novel symbionts in the deep terrestrial subsurface.</title>
        <authorList>
            <person name="Probst A.J."/>
            <person name="Ladd B."/>
            <person name="Jarett J.K."/>
            <person name="Geller-Mcgrath D.E."/>
            <person name="Sieber C.M.K."/>
            <person name="Emerson J.B."/>
            <person name="Anantharaman K."/>
            <person name="Thomas B.C."/>
            <person name="Malmstrom R."/>
            <person name="Stieglmeier M."/>
            <person name="Klingl A."/>
            <person name="Woyke T."/>
            <person name="Ryan C.M."/>
            <person name="Banfield J.F."/>
        </authorList>
    </citation>
    <scope>NUCLEOTIDE SEQUENCE [LARGE SCALE GENOMIC DNA]</scope>
</reference>
<name>A0A2M8KWM7_9BACT</name>
<evidence type="ECO:0000256" key="1">
    <source>
        <dbReference type="SAM" id="Phobius"/>
    </source>
</evidence>
<dbReference type="EMBL" id="PFEF01000006">
    <property type="protein sequence ID" value="PJE64301.1"/>
    <property type="molecule type" value="Genomic_DNA"/>
</dbReference>
<organism evidence="2 3">
    <name type="scientific">Candidatus Ryanbacteria bacterium CG10_big_fil_rev_8_21_14_0_10_43_42</name>
    <dbReference type="NCBI Taxonomy" id="1974864"/>
    <lineage>
        <taxon>Bacteria</taxon>
        <taxon>Candidatus Ryaniibacteriota</taxon>
    </lineage>
</organism>
<feature type="transmembrane region" description="Helical" evidence="1">
    <location>
        <begin position="12"/>
        <end position="34"/>
    </location>
</feature>
<feature type="transmembrane region" description="Helical" evidence="1">
    <location>
        <begin position="40"/>
        <end position="60"/>
    </location>
</feature>
<accession>A0A2M8KWM7</accession>
<sequence>MNSLFKPITLRWWQVSVVKISLLSLGIYIGATWTDIFEKWTTILLAVFIVTAFYLIIVWWKQWHNIDTHSSIHDSTLEKKF</sequence>
<protein>
    <submittedName>
        <fullName evidence="2">Uncharacterized protein</fullName>
    </submittedName>
</protein>
<evidence type="ECO:0000313" key="2">
    <source>
        <dbReference type="EMBL" id="PJE64301.1"/>
    </source>
</evidence>
<dbReference type="Proteomes" id="UP000229098">
    <property type="component" value="Unassembled WGS sequence"/>
</dbReference>
<keyword evidence="1" id="KW-0472">Membrane</keyword>
<comment type="caution">
    <text evidence="2">The sequence shown here is derived from an EMBL/GenBank/DDBJ whole genome shotgun (WGS) entry which is preliminary data.</text>
</comment>
<dbReference type="AlphaFoldDB" id="A0A2M8KWM7"/>
<proteinExistence type="predicted"/>
<keyword evidence="1" id="KW-1133">Transmembrane helix</keyword>
<keyword evidence="1" id="KW-0812">Transmembrane</keyword>
<evidence type="ECO:0000313" key="3">
    <source>
        <dbReference type="Proteomes" id="UP000229098"/>
    </source>
</evidence>
<gene>
    <name evidence="2" type="ORF">COU90_02520</name>
</gene>